<evidence type="ECO:0008006" key="4">
    <source>
        <dbReference type="Google" id="ProtNLM"/>
    </source>
</evidence>
<dbReference type="PATRIC" id="fig|307121.4.peg.3879"/>
<keyword evidence="1" id="KW-0812">Transmembrane</keyword>
<dbReference type="Proteomes" id="UP000199393">
    <property type="component" value="Chromosome I"/>
</dbReference>
<protein>
    <recommendedName>
        <fullName evidence="4">TrbC/VIRB2 family protein</fullName>
    </recommendedName>
</protein>
<feature type="transmembrane region" description="Helical" evidence="1">
    <location>
        <begin position="76"/>
        <end position="96"/>
    </location>
</feature>
<keyword evidence="1" id="KW-0472">Membrane</keyword>
<feature type="transmembrane region" description="Helical" evidence="1">
    <location>
        <begin position="116"/>
        <end position="136"/>
    </location>
</feature>
<dbReference type="EMBL" id="LT598496">
    <property type="protein sequence ID" value="SBV28263.1"/>
    <property type="molecule type" value="Genomic_DNA"/>
</dbReference>
<evidence type="ECO:0000256" key="1">
    <source>
        <dbReference type="SAM" id="Phobius"/>
    </source>
</evidence>
<name>A0A1C3N6U4_9ACTN</name>
<proteinExistence type="predicted"/>
<reference evidence="3" key="1">
    <citation type="submission" date="2016-06" db="EMBL/GenBank/DDBJ databases">
        <authorList>
            <person name="Varghese N."/>
        </authorList>
    </citation>
    <scope>NUCLEOTIDE SEQUENCE [LARGE SCALE GENOMIC DNA]</scope>
    <source>
        <strain evidence="3">DSM 45344</strain>
    </source>
</reference>
<accession>A0A1C3N6U4</accession>
<dbReference type="OrthoDB" id="4566527at2"/>
<keyword evidence="1" id="KW-1133">Transmembrane helix</keyword>
<dbReference type="STRING" id="307121.GA0070620_3800"/>
<organism evidence="2 3">
    <name type="scientific">Micromonospora krabiensis</name>
    <dbReference type="NCBI Taxonomy" id="307121"/>
    <lineage>
        <taxon>Bacteria</taxon>
        <taxon>Bacillati</taxon>
        <taxon>Actinomycetota</taxon>
        <taxon>Actinomycetes</taxon>
        <taxon>Micromonosporales</taxon>
        <taxon>Micromonosporaceae</taxon>
        <taxon>Micromonospora</taxon>
    </lineage>
</organism>
<sequence length="138" mass="13803">MFRPLLARSRALTTALSHALMTTRALRLAARVAAPAAAAAVVTLAVPAVAYAGPGGPVVLAANDLPTVIANLQTWVMGILAAVATLFLVLAGVYWATAGGDPAQVDKAKGALKNALIGYGLAVLAPILLEVVQGIVGG</sequence>
<evidence type="ECO:0000313" key="2">
    <source>
        <dbReference type="EMBL" id="SBV28263.1"/>
    </source>
</evidence>
<keyword evidence="3" id="KW-1185">Reference proteome</keyword>
<evidence type="ECO:0000313" key="3">
    <source>
        <dbReference type="Proteomes" id="UP000199393"/>
    </source>
</evidence>
<dbReference type="AlphaFoldDB" id="A0A1C3N6U4"/>
<gene>
    <name evidence="2" type="ORF">GA0070620_3800</name>
</gene>
<dbReference type="Pfam" id="PF18895">
    <property type="entry name" value="T4SS_pilin"/>
    <property type="match status" value="1"/>
</dbReference>
<dbReference type="InterPro" id="IPR043993">
    <property type="entry name" value="T4SS_pilin"/>
</dbReference>